<dbReference type="Proteomes" id="UP001595909">
    <property type="component" value="Unassembled WGS sequence"/>
</dbReference>
<dbReference type="PANTHER" id="PTHR42305">
    <property type="entry name" value="MEMBRANE PROTEIN RV1733C-RELATED"/>
    <property type="match status" value="1"/>
</dbReference>
<gene>
    <name evidence="2" type="ORF">ACFPEL_22670</name>
</gene>
<comment type="caution">
    <text evidence="2">The sequence shown here is derived from an EMBL/GenBank/DDBJ whole genome shotgun (WGS) entry which is preliminary data.</text>
</comment>
<dbReference type="EMBL" id="JBHSIM010000048">
    <property type="protein sequence ID" value="MFC4835230.1"/>
    <property type="molecule type" value="Genomic_DNA"/>
</dbReference>
<dbReference type="InterPro" id="IPR039708">
    <property type="entry name" value="MT1774/Rv1733c-like"/>
</dbReference>
<keyword evidence="1" id="KW-1133">Transmembrane helix</keyword>
<reference evidence="3" key="1">
    <citation type="journal article" date="2019" name="Int. J. Syst. Evol. Microbiol.">
        <title>The Global Catalogue of Microorganisms (GCM) 10K type strain sequencing project: providing services to taxonomists for standard genome sequencing and annotation.</title>
        <authorList>
            <consortium name="The Broad Institute Genomics Platform"/>
            <consortium name="The Broad Institute Genome Sequencing Center for Infectious Disease"/>
            <person name="Wu L."/>
            <person name="Ma J."/>
        </authorList>
    </citation>
    <scope>NUCLEOTIDE SEQUENCE [LARGE SCALE GENOMIC DNA]</scope>
    <source>
        <strain evidence="3">CCUG 50347</strain>
    </source>
</reference>
<sequence length="200" mass="22187">MSDMTGPTRRIVGAFVPRRSALRRRSDRIEVGARWLLLLTGLLFLPVSLAIGSEVTAGLAPQVALQQAERHQVTAEVLFAPTDAQLALGGEGDSEWRAPVRWTAADGTARIAEVRVPPSALPGDPRVVWVDREDRLTSAPMTPSHPAAQGFLTAFFLVVSDLVVSLLLLAALRWVLDRWRLRTWETAWRRFTPPDHESMH</sequence>
<dbReference type="RefSeq" id="WP_274186934.1">
    <property type="nucleotide sequence ID" value="NZ_BAABHN010000048.1"/>
</dbReference>
<evidence type="ECO:0000313" key="3">
    <source>
        <dbReference type="Proteomes" id="UP001595909"/>
    </source>
</evidence>
<evidence type="ECO:0008006" key="4">
    <source>
        <dbReference type="Google" id="ProtNLM"/>
    </source>
</evidence>
<proteinExistence type="predicted"/>
<evidence type="ECO:0000256" key="1">
    <source>
        <dbReference type="SAM" id="Phobius"/>
    </source>
</evidence>
<keyword evidence="1" id="KW-0812">Transmembrane</keyword>
<evidence type="ECO:0000313" key="2">
    <source>
        <dbReference type="EMBL" id="MFC4835230.1"/>
    </source>
</evidence>
<feature type="transmembrane region" description="Helical" evidence="1">
    <location>
        <begin position="151"/>
        <end position="172"/>
    </location>
</feature>
<dbReference type="PANTHER" id="PTHR42305:SF1">
    <property type="entry name" value="MEMBRANE PROTEIN RV1733C-RELATED"/>
    <property type="match status" value="1"/>
</dbReference>
<protein>
    <recommendedName>
        <fullName evidence="4">Transmembrane protein</fullName>
    </recommendedName>
</protein>
<keyword evidence="1" id="KW-0472">Membrane</keyword>
<organism evidence="2 3">
    <name type="scientific">Actinomycetospora chibensis</name>
    <dbReference type="NCBI Taxonomy" id="663606"/>
    <lineage>
        <taxon>Bacteria</taxon>
        <taxon>Bacillati</taxon>
        <taxon>Actinomycetota</taxon>
        <taxon>Actinomycetes</taxon>
        <taxon>Pseudonocardiales</taxon>
        <taxon>Pseudonocardiaceae</taxon>
        <taxon>Actinomycetospora</taxon>
    </lineage>
</organism>
<name>A0ABV9RNR0_9PSEU</name>
<keyword evidence="3" id="KW-1185">Reference proteome</keyword>
<accession>A0ABV9RNR0</accession>